<keyword evidence="5" id="KW-0998">Cell outer membrane</keyword>
<gene>
    <name evidence="8" type="ORF">H8S64_03195</name>
</gene>
<evidence type="ECO:0000256" key="2">
    <source>
        <dbReference type="ARBA" id="ARBA00006275"/>
    </source>
</evidence>
<feature type="domain" description="RagB/SusD" evidence="6">
    <location>
        <begin position="363"/>
        <end position="516"/>
    </location>
</feature>
<dbReference type="InterPro" id="IPR012944">
    <property type="entry name" value="SusD_RagB_dom"/>
</dbReference>
<protein>
    <submittedName>
        <fullName evidence="8">RagB/SusD family nutrient uptake outer membrane protein</fullName>
    </submittedName>
</protein>
<keyword evidence="4" id="KW-0472">Membrane</keyword>
<evidence type="ECO:0000313" key="9">
    <source>
        <dbReference type="Proteomes" id="UP000646484"/>
    </source>
</evidence>
<name>A0ABR7CWR5_9BACT</name>
<dbReference type="Gene3D" id="1.25.40.390">
    <property type="match status" value="1"/>
</dbReference>
<dbReference type="RefSeq" id="WP_186974908.1">
    <property type="nucleotide sequence ID" value="NZ_JACOOH010000001.1"/>
</dbReference>
<keyword evidence="3" id="KW-0732">Signal</keyword>
<comment type="subcellular location">
    <subcellularLocation>
        <location evidence="1">Cell outer membrane</location>
    </subcellularLocation>
</comment>
<evidence type="ECO:0000256" key="5">
    <source>
        <dbReference type="ARBA" id="ARBA00023237"/>
    </source>
</evidence>
<proteinExistence type="inferred from homology"/>
<evidence type="ECO:0000259" key="6">
    <source>
        <dbReference type="Pfam" id="PF07980"/>
    </source>
</evidence>
<dbReference type="CDD" id="cd08977">
    <property type="entry name" value="SusD"/>
    <property type="match status" value="1"/>
</dbReference>
<dbReference type="SUPFAM" id="SSF48452">
    <property type="entry name" value="TPR-like"/>
    <property type="match status" value="1"/>
</dbReference>
<dbReference type="PROSITE" id="PS51257">
    <property type="entry name" value="PROKAR_LIPOPROTEIN"/>
    <property type="match status" value="1"/>
</dbReference>
<evidence type="ECO:0000256" key="1">
    <source>
        <dbReference type="ARBA" id="ARBA00004442"/>
    </source>
</evidence>
<keyword evidence="9" id="KW-1185">Reference proteome</keyword>
<comment type="similarity">
    <text evidence="2">Belongs to the SusD family.</text>
</comment>
<dbReference type="Proteomes" id="UP000646484">
    <property type="component" value="Unassembled WGS sequence"/>
</dbReference>
<evidence type="ECO:0000313" key="8">
    <source>
        <dbReference type="EMBL" id="MBC5620099.1"/>
    </source>
</evidence>
<sequence>MKRYFIGIWVLLLGLTGCSDFLEEQSNEYAYATTCKDLNELLVGSGYMKNEVISGTNALKPSNKTGVYFPWLNVMDDDAEEFVKGDYNDTDPSTMLRGFYAWEKDPCNTSGVLYNDPTWGRLYEHIAVVNVILNKAEEFTKESEADRNAVKGQCHFLRASFYYLLVNLYAKPYDPVTAERDPGVPIKLTHYVEDIEYERSTVDNVYQQIVSDLNAAIDYLKDYEPTTVRRVGLDAARTFLSRVYCYMGKWELVPELCNAVINGNKYSLKNLPGAGVKDTSWLDANSPEIIFTQGSNSINRVFPLVKGKTNSAAFRVSEELVSLFDKHGVKDGEANDCRKKFTLFREEVPANEGFSGFYIPRKVGAAPVNEKSLFVSDNFTLRLSEVYLNLAEALAMTDQEEPAREALKSLLKYRVKDLQPITATGEDLIKYIRDERRLELCFEGQRWFDLRRYAVSPKYLETKSIKHNVYGNSYGGNGTPGILEGYYLLPTYPDGGWVLPIPAVEVEQSEGSLEQNSREDCLLYN</sequence>
<accession>A0ABR7CWR5</accession>
<evidence type="ECO:0000256" key="3">
    <source>
        <dbReference type="ARBA" id="ARBA00022729"/>
    </source>
</evidence>
<dbReference type="InterPro" id="IPR033985">
    <property type="entry name" value="SusD-like_N"/>
</dbReference>
<feature type="domain" description="SusD-like N-terminal" evidence="7">
    <location>
        <begin position="112"/>
        <end position="244"/>
    </location>
</feature>
<evidence type="ECO:0000256" key="4">
    <source>
        <dbReference type="ARBA" id="ARBA00023136"/>
    </source>
</evidence>
<comment type="caution">
    <text evidence="8">The sequence shown here is derived from an EMBL/GenBank/DDBJ whole genome shotgun (WGS) entry which is preliminary data.</text>
</comment>
<reference evidence="8 9" key="1">
    <citation type="submission" date="2020-08" db="EMBL/GenBank/DDBJ databases">
        <title>Genome public.</title>
        <authorList>
            <person name="Liu C."/>
            <person name="Sun Q."/>
        </authorList>
    </citation>
    <scope>NUCLEOTIDE SEQUENCE [LARGE SCALE GENOMIC DNA]</scope>
    <source>
        <strain evidence="8 9">NSJ-56</strain>
    </source>
</reference>
<dbReference type="Pfam" id="PF14322">
    <property type="entry name" value="SusD-like_3"/>
    <property type="match status" value="1"/>
</dbReference>
<evidence type="ECO:0000259" key="7">
    <source>
        <dbReference type="Pfam" id="PF14322"/>
    </source>
</evidence>
<dbReference type="InterPro" id="IPR011990">
    <property type="entry name" value="TPR-like_helical_dom_sf"/>
</dbReference>
<dbReference type="Pfam" id="PF07980">
    <property type="entry name" value="SusD_RagB"/>
    <property type="match status" value="1"/>
</dbReference>
<dbReference type="EMBL" id="JACOOH010000001">
    <property type="protein sequence ID" value="MBC5620099.1"/>
    <property type="molecule type" value="Genomic_DNA"/>
</dbReference>
<organism evidence="8 9">
    <name type="scientific">Butyricimonas hominis</name>
    <dbReference type="NCBI Taxonomy" id="2763032"/>
    <lineage>
        <taxon>Bacteria</taxon>
        <taxon>Pseudomonadati</taxon>
        <taxon>Bacteroidota</taxon>
        <taxon>Bacteroidia</taxon>
        <taxon>Bacteroidales</taxon>
        <taxon>Odoribacteraceae</taxon>
        <taxon>Butyricimonas</taxon>
    </lineage>
</organism>